<accession>A0A1X8WT43</accession>
<dbReference type="EMBL" id="CP043884">
    <property type="protein sequence ID" value="QOI43090.1"/>
    <property type="molecule type" value="Genomic_DNA"/>
</dbReference>
<protein>
    <submittedName>
        <fullName evidence="1">Class I SAM-dependent methyltransferase</fullName>
    </submittedName>
</protein>
<organism evidence="1 2">
    <name type="scientific">Leptospira interrogans serovar Canicola</name>
    <dbReference type="NCBI Taxonomy" id="211880"/>
    <lineage>
        <taxon>Bacteria</taxon>
        <taxon>Pseudomonadati</taxon>
        <taxon>Spirochaetota</taxon>
        <taxon>Spirochaetia</taxon>
        <taxon>Leptospirales</taxon>
        <taxon>Leptospiraceae</taxon>
        <taxon>Leptospira</taxon>
    </lineage>
</organism>
<dbReference type="Pfam" id="PF13489">
    <property type="entry name" value="Methyltransf_23"/>
    <property type="match status" value="1"/>
</dbReference>
<dbReference type="GO" id="GO:0032259">
    <property type="term" value="P:methylation"/>
    <property type="evidence" value="ECO:0007669"/>
    <property type="project" value="UniProtKB-KW"/>
</dbReference>
<keyword evidence="1" id="KW-0808">Transferase</keyword>
<dbReference type="AlphaFoldDB" id="A0A1X8WT43"/>
<gene>
    <name evidence="1" type="ORF">Lepto782_13015</name>
</gene>
<evidence type="ECO:0000313" key="2">
    <source>
        <dbReference type="Proteomes" id="UP000663124"/>
    </source>
</evidence>
<dbReference type="SUPFAM" id="SSF53335">
    <property type="entry name" value="S-adenosyl-L-methionine-dependent methyltransferases"/>
    <property type="match status" value="1"/>
</dbReference>
<dbReference type="Gene3D" id="3.40.50.150">
    <property type="entry name" value="Vaccinia Virus protein VP39"/>
    <property type="match status" value="1"/>
</dbReference>
<dbReference type="RefSeq" id="WP_002082140.1">
    <property type="nucleotide sequence ID" value="NZ_CP043884.1"/>
</dbReference>
<dbReference type="GeneID" id="61142049"/>
<sequence>MECYLCKSLSNTKRKGCVRDNPELDILECNDCGLVYLSSLNHITEHHYENSGMHGSEVISVSNWLRESDTDDERRYNFLRSKLINKRLLDFGCGAGGFLLKTLKETSLSEGVELELRLQDYYREKGLKVWTNLEKVINTNRKFDIITAFHVIEHLADPGKTILQLASILSDHGELIIEVPNSNDALLVLYESDEFSKFTYWSQHLFLFNNDTLAKLIKQLDLKLNWIKQIQRYPLSNHLYWLSKGKPGGHISWSFLENKEIHQMYESQLAAIGLCDTIIASVSLNKS</sequence>
<dbReference type="PANTHER" id="PTHR43861">
    <property type="entry name" value="TRANS-ACONITATE 2-METHYLTRANSFERASE-RELATED"/>
    <property type="match status" value="1"/>
</dbReference>
<dbReference type="Proteomes" id="UP000663124">
    <property type="component" value="Chromosome 1"/>
</dbReference>
<dbReference type="InterPro" id="IPR029063">
    <property type="entry name" value="SAM-dependent_MTases_sf"/>
</dbReference>
<evidence type="ECO:0000313" key="1">
    <source>
        <dbReference type="EMBL" id="QOI43090.1"/>
    </source>
</evidence>
<reference evidence="1" key="1">
    <citation type="submission" date="2019-09" db="EMBL/GenBank/DDBJ databases">
        <title>Comparative Genomics of Leptospira interrogans Reveals Genome Plasticity - A Common Adaptive Strategy for Survival in Various Hosts.</title>
        <authorList>
            <person name="Ramli S.R."/>
            <person name="Bunk B."/>
            <person name="Goris M."/>
            <person name="Bhuju S."/>
            <person name="Jarek M."/>
            <person name="Sproer C."/>
            <person name="Mustakim S."/>
            <person name="Strommenger B."/>
            <person name="Pessler F."/>
        </authorList>
    </citation>
    <scope>NUCLEOTIDE SEQUENCE</scope>
    <source>
        <strain evidence="1">782</strain>
    </source>
</reference>
<dbReference type="GO" id="GO:0008168">
    <property type="term" value="F:methyltransferase activity"/>
    <property type="evidence" value="ECO:0007669"/>
    <property type="project" value="UniProtKB-KW"/>
</dbReference>
<name>A0A1X8WT43_LEPIR</name>
<keyword evidence="1" id="KW-0489">Methyltransferase</keyword>
<proteinExistence type="predicted"/>